<keyword evidence="3" id="KW-1185">Reference proteome</keyword>
<dbReference type="EMBL" id="AKGD01000001">
    <property type="protein sequence ID" value="EIT70604.1"/>
    <property type="molecule type" value="Genomic_DNA"/>
</dbReference>
<dbReference type="InterPro" id="IPR037135">
    <property type="entry name" value="DUF1653-like_dom_sf"/>
</dbReference>
<evidence type="ECO:0000313" key="2">
    <source>
        <dbReference type="EMBL" id="EIT70604.1"/>
    </source>
</evidence>
<dbReference type="AlphaFoldDB" id="I7ZFD3"/>
<proteinExistence type="predicted"/>
<dbReference type="PATRIC" id="fig|1172194.4.peg.708"/>
<comment type="caution">
    <text evidence="2">The sequence shown here is derived from an EMBL/GenBank/DDBJ whole genome shotgun (WGS) entry which is preliminary data.</text>
</comment>
<name>I7ZFD3_9GAMM</name>
<accession>I7ZFD3</accession>
<evidence type="ECO:0000259" key="1">
    <source>
        <dbReference type="Pfam" id="PF07866"/>
    </source>
</evidence>
<protein>
    <recommendedName>
        <fullName evidence="1">DUF1653 domain-containing protein</fullName>
    </recommendedName>
</protein>
<gene>
    <name evidence="2" type="ORF">WQQ_07410</name>
</gene>
<dbReference type="Proteomes" id="UP000003704">
    <property type="component" value="Unassembled WGS sequence"/>
</dbReference>
<organism evidence="2 3">
    <name type="scientific">Hydrocarboniphaga effusa AP103</name>
    <dbReference type="NCBI Taxonomy" id="1172194"/>
    <lineage>
        <taxon>Bacteria</taxon>
        <taxon>Pseudomonadati</taxon>
        <taxon>Pseudomonadota</taxon>
        <taxon>Gammaproteobacteria</taxon>
        <taxon>Nevskiales</taxon>
        <taxon>Nevskiaceae</taxon>
        <taxon>Hydrocarboniphaga</taxon>
    </lineage>
</organism>
<feature type="domain" description="DUF1653" evidence="1">
    <location>
        <begin position="21"/>
        <end position="83"/>
    </location>
</feature>
<evidence type="ECO:0000313" key="3">
    <source>
        <dbReference type="Proteomes" id="UP000003704"/>
    </source>
</evidence>
<dbReference type="InterPro" id="IPR023387">
    <property type="entry name" value="DUF1653-like_dom"/>
</dbReference>
<dbReference type="Gene3D" id="2.30.30.320">
    <property type="entry name" value="DUF1653-like domain"/>
    <property type="match status" value="1"/>
</dbReference>
<dbReference type="Pfam" id="PF07866">
    <property type="entry name" value="DUF1653"/>
    <property type="match status" value="1"/>
</dbReference>
<sequence>MAISDDDWQELEQMVEDFQPGLYQHYKGQQYLALCLARDDETEDVLVVYTRLYARPGLPTSVRRLQVWNEEVEVDGQRVPRFTYVGHVTDEVDSRGRPQQAQGGRGFFGWVKDNL</sequence>
<reference evidence="2 3" key="1">
    <citation type="journal article" date="2012" name="J. Bacteriol.">
        <title>Genome Sequence of n-Alkane-Degrading Hydrocarboniphaga effusa Strain AP103T (ATCC BAA-332T).</title>
        <authorList>
            <person name="Chang H.K."/>
            <person name="Zylstra G.J."/>
            <person name="Chae J.C."/>
        </authorList>
    </citation>
    <scope>NUCLEOTIDE SEQUENCE [LARGE SCALE GENOMIC DNA]</scope>
    <source>
        <strain evidence="2 3">AP103</strain>
    </source>
</reference>